<protein>
    <submittedName>
        <fullName evidence="1">Uncharacterized protein</fullName>
    </submittedName>
</protein>
<dbReference type="AlphaFoldDB" id="A0A699JQE7"/>
<accession>A0A699JQE7</accession>
<organism evidence="1">
    <name type="scientific">Tanacetum cinerariifolium</name>
    <name type="common">Dalmatian daisy</name>
    <name type="synonym">Chrysanthemum cinerariifolium</name>
    <dbReference type="NCBI Taxonomy" id="118510"/>
    <lineage>
        <taxon>Eukaryota</taxon>
        <taxon>Viridiplantae</taxon>
        <taxon>Streptophyta</taxon>
        <taxon>Embryophyta</taxon>
        <taxon>Tracheophyta</taxon>
        <taxon>Spermatophyta</taxon>
        <taxon>Magnoliopsida</taxon>
        <taxon>eudicotyledons</taxon>
        <taxon>Gunneridae</taxon>
        <taxon>Pentapetalae</taxon>
        <taxon>asterids</taxon>
        <taxon>campanulids</taxon>
        <taxon>Asterales</taxon>
        <taxon>Asteraceae</taxon>
        <taxon>Asteroideae</taxon>
        <taxon>Anthemideae</taxon>
        <taxon>Anthemidinae</taxon>
        <taxon>Tanacetum</taxon>
    </lineage>
</organism>
<sequence>MAEEQDEQQRQQNILDLKLVPINEKVKNAISNFRIALEKTQPDVIYKDCSGKDSARYAPEIYMQQFWHIVAYDLTAKAHLFMIDTQVFKVNTDLLHNALRIIPKDLDHSFTILAPEKEIICIL</sequence>
<evidence type="ECO:0000313" key="1">
    <source>
        <dbReference type="EMBL" id="GFA51488.1"/>
    </source>
</evidence>
<proteinExistence type="predicted"/>
<comment type="caution">
    <text evidence="1">The sequence shown here is derived from an EMBL/GenBank/DDBJ whole genome shotgun (WGS) entry which is preliminary data.</text>
</comment>
<name>A0A699JQE7_TANCI</name>
<feature type="non-terminal residue" evidence="1">
    <location>
        <position position="123"/>
    </location>
</feature>
<reference evidence="1" key="1">
    <citation type="journal article" date="2019" name="Sci. Rep.">
        <title>Draft genome of Tanacetum cinerariifolium, the natural source of mosquito coil.</title>
        <authorList>
            <person name="Yamashiro T."/>
            <person name="Shiraishi A."/>
            <person name="Satake H."/>
            <person name="Nakayama K."/>
        </authorList>
    </citation>
    <scope>NUCLEOTIDE SEQUENCE</scope>
</reference>
<gene>
    <name evidence="1" type="ORF">Tci_623460</name>
</gene>
<dbReference type="EMBL" id="BKCJ010437498">
    <property type="protein sequence ID" value="GFA51488.1"/>
    <property type="molecule type" value="Genomic_DNA"/>
</dbReference>